<evidence type="ECO:0000256" key="9">
    <source>
        <dbReference type="ARBA" id="ARBA00043990"/>
    </source>
</evidence>
<evidence type="ECO:0000256" key="3">
    <source>
        <dbReference type="ARBA" id="ARBA00022670"/>
    </source>
</evidence>
<evidence type="ECO:0000256" key="10">
    <source>
        <dbReference type="ARBA" id="ARBA00044051"/>
    </source>
</evidence>
<dbReference type="Pfam" id="PF00557">
    <property type="entry name" value="Peptidase_M24"/>
    <property type="match status" value="1"/>
</dbReference>
<accession>A0A7J6MXR2</accession>
<keyword evidence="3" id="KW-0645">Protease</keyword>
<gene>
    <name evidence="17" type="ORF">FOL46_002934</name>
</gene>
<evidence type="ECO:0000256" key="5">
    <source>
        <dbReference type="ARBA" id="ARBA00022801"/>
    </source>
</evidence>
<evidence type="ECO:0000256" key="15">
    <source>
        <dbReference type="ARBA" id="ARBA00048994"/>
    </source>
</evidence>
<dbReference type="EMBL" id="JABANN010000002">
    <property type="protein sequence ID" value="KAF4676428.1"/>
    <property type="molecule type" value="Genomic_DNA"/>
</dbReference>
<dbReference type="InterPro" id="IPR052433">
    <property type="entry name" value="X-Pro_dipept-like"/>
</dbReference>
<evidence type="ECO:0000256" key="1">
    <source>
        <dbReference type="ARBA" id="ARBA00001936"/>
    </source>
</evidence>
<dbReference type="InterPro" id="IPR029149">
    <property type="entry name" value="Creatin/AminoP/Spt16_N"/>
</dbReference>
<dbReference type="AlphaFoldDB" id="A0A7J6MXR2"/>
<comment type="catalytic activity">
    <reaction evidence="15">
        <text>Xaa-L-Pro dipeptide + H2O = an L-alpha-amino acid + L-proline</text>
        <dbReference type="Rhea" id="RHEA:76407"/>
        <dbReference type="ChEBI" id="CHEBI:15377"/>
        <dbReference type="ChEBI" id="CHEBI:59869"/>
        <dbReference type="ChEBI" id="CHEBI:60039"/>
        <dbReference type="ChEBI" id="CHEBI:195196"/>
        <dbReference type="EC" id="3.4.13.9"/>
    </reaction>
</comment>
<dbReference type="InterPro" id="IPR007865">
    <property type="entry name" value="Aminopep_P_N"/>
</dbReference>
<evidence type="ECO:0000313" key="17">
    <source>
        <dbReference type="EMBL" id="KAF4676428.1"/>
    </source>
</evidence>
<evidence type="ECO:0000256" key="11">
    <source>
        <dbReference type="ARBA" id="ARBA00044141"/>
    </source>
</evidence>
<dbReference type="GO" id="GO:0030145">
    <property type="term" value="F:manganese ion binding"/>
    <property type="evidence" value="ECO:0007669"/>
    <property type="project" value="InterPro"/>
</dbReference>
<keyword evidence="5" id="KW-0378">Hydrolase</keyword>
<dbReference type="Pfam" id="PF05195">
    <property type="entry name" value="AMP_N"/>
    <property type="match status" value="1"/>
</dbReference>
<dbReference type="InterPro" id="IPR036005">
    <property type="entry name" value="Creatinase/aminopeptidase-like"/>
</dbReference>
<evidence type="ECO:0000313" key="18">
    <source>
        <dbReference type="Proteomes" id="UP000572268"/>
    </source>
</evidence>
<dbReference type="PANTHER" id="PTHR48480:SF2">
    <property type="entry name" value="PEPTIDASE D"/>
    <property type="match status" value="1"/>
</dbReference>
<evidence type="ECO:0000256" key="7">
    <source>
        <dbReference type="ARBA" id="ARBA00023049"/>
    </source>
</evidence>
<dbReference type="Gene3D" id="2.40.70.10">
    <property type="entry name" value="Acid Proteases"/>
    <property type="match status" value="2"/>
</dbReference>
<comment type="caution">
    <text evidence="17">The sequence shown here is derived from an EMBL/GenBank/DDBJ whole genome shotgun (WGS) entry which is preliminary data.</text>
</comment>
<sequence length="913" mass="101742">MPDHIKGEASVDVKDGTDAEPYFSMGADTLKIPLAMHRDHRQKLAEDMLGKKLAPEGTVIFLRGGDLRSVYDSDTDWDFKQESYFQYLFGVKEPGCLATIQLDSSAPYMHKSTLYIPRFDEIYATWMGPIKPKTWFQSKYLVDEVQYADEIDLSDAKATMEIDGINRDSGIPHSEVNKGSIDLPHKLDGSALWDVLNELRSVKDEQEIKIMEYACQVSSSAHLSTMRACYRDQDNEHRMEYNAVANFRYEGAMRGCERVGYGCIGCSGTSNASLHYGHPAEPNDKSVHKSDLRLLDMGAEYHCYTADVTCTFPTSGKFTELQKEAYESVLAAVHAVEGILRPGLDYRAMHRKATRVIAEELTKRLGLFTAPIDAVCSEALVSRYLMPHGLGHMLGLDCHDVGGYEPGHFKDKDDVSLTGLRLGRVIKEGFVLTVEPGCYFNPYLIDKWCSHPVHSEMVNEAVLKSLVPVGGIRIEDDVLITRDGCRVLNDIPRSVEDIEAYMQGRIDWIPGKGKNGMMVKLLDLLTSMRIPLLVGEILHLSLAAVVNPGRGDRTVTLPIEDNHVKLTVDGQEMSLFLDSGSDKMLVNDGVWYERKYGMRACEDPRAACYYCPGKAGCYPSKLPVFTADFLDGTVTYVPYTGTVKLGEHVIKDAEFGVIVNYNLSADTTFRVPGTFGVARGYRTNPVESPLAQLRNRGVIPRASFSLRTESSEYGGINGRLTLGDGFEVGPGTQMIPLQLTWTRKVSVWISSMVLKDADGTLPRIFRSPRSGRDRSYVGYVAHGVKSLHIPHAGALIEEIFDHAKRAMDPPSPGHRSEIKLAQQTKKGRWVIRKASLQYLPTLALRLGSDGRHLVKISPTDYTRCKEERCTLKIVEPKIEDKVVLGAPFIRAYDIHVNFDSNVIGLQPKFTVDS</sequence>
<dbReference type="PANTHER" id="PTHR48480">
    <property type="match status" value="1"/>
</dbReference>
<keyword evidence="7" id="KW-0482">Metalloprotease</keyword>
<dbReference type="SUPFAM" id="SSF50630">
    <property type="entry name" value="Acid proteases"/>
    <property type="match status" value="1"/>
</dbReference>
<evidence type="ECO:0000256" key="2">
    <source>
        <dbReference type="ARBA" id="ARBA00011738"/>
    </source>
</evidence>
<proteinExistence type="inferred from homology"/>
<dbReference type="InterPro" id="IPR000994">
    <property type="entry name" value="Pept_M24"/>
</dbReference>
<dbReference type="Gene3D" id="3.40.350.10">
    <property type="entry name" value="Creatinase/prolidase N-terminal domain"/>
    <property type="match status" value="1"/>
</dbReference>
<comment type="subunit">
    <text evidence="2">Homodimer.</text>
</comment>
<dbReference type="EC" id="3.4.13.9" evidence="10"/>
<dbReference type="Proteomes" id="UP000572268">
    <property type="component" value="Unassembled WGS sequence"/>
</dbReference>
<dbReference type="SUPFAM" id="SSF55920">
    <property type="entry name" value="Creatinase/aminopeptidase"/>
    <property type="match status" value="1"/>
</dbReference>
<dbReference type="GO" id="GO:0102009">
    <property type="term" value="F:proline dipeptidase activity"/>
    <property type="evidence" value="ECO:0007669"/>
    <property type="project" value="UniProtKB-EC"/>
</dbReference>
<dbReference type="GO" id="GO:0006508">
    <property type="term" value="P:proteolysis"/>
    <property type="evidence" value="ECO:0007669"/>
    <property type="project" value="UniProtKB-KW"/>
</dbReference>
<reference evidence="17 18" key="1">
    <citation type="submission" date="2020-04" db="EMBL/GenBank/DDBJ databases">
        <title>Perkinsus olseni comparative genomics.</title>
        <authorList>
            <person name="Bogema D.R."/>
        </authorList>
    </citation>
    <scope>NUCLEOTIDE SEQUENCE [LARGE SCALE GENOMIC DNA]</scope>
    <source>
        <strain evidence="17">ATCC PRA-31</strain>
    </source>
</reference>
<evidence type="ECO:0000256" key="4">
    <source>
        <dbReference type="ARBA" id="ARBA00022723"/>
    </source>
</evidence>
<dbReference type="SMART" id="SM01011">
    <property type="entry name" value="AMP_N"/>
    <property type="match status" value="1"/>
</dbReference>
<evidence type="ECO:0000256" key="13">
    <source>
        <dbReference type="ARBA" id="ARBA00044284"/>
    </source>
</evidence>
<name>A0A7J6MXR2_PEROL</name>
<comment type="similarity">
    <text evidence="9">Belongs to the peptidase M24B family. Eukaryotic-type prolidase subfamily.</text>
</comment>
<feature type="domain" description="Aminopeptidase P N-terminal" evidence="16">
    <location>
        <begin position="32"/>
        <end position="172"/>
    </location>
</feature>
<evidence type="ECO:0000256" key="8">
    <source>
        <dbReference type="ARBA" id="ARBA00023211"/>
    </source>
</evidence>
<organism evidence="17 18">
    <name type="scientific">Perkinsus olseni</name>
    <name type="common">Perkinsus atlanticus</name>
    <dbReference type="NCBI Taxonomy" id="32597"/>
    <lineage>
        <taxon>Eukaryota</taxon>
        <taxon>Sar</taxon>
        <taxon>Alveolata</taxon>
        <taxon>Perkinsozoa</taxon>
        <taxon>Perkinsea</taxon>
        <taxon>Perkinsida</taxon>
        <taxon>Perkinsidae</taxon>
        <taxon>Perkinsus</taxon>
    </lineage>
</organism>
<keyword evidence="8" id="KW-0464">Manganese</keyword>
<dbReference type="SUPFAM" id="SSF53092">
    <property type="entry name" value="Creatinase/prolidase N-terminal domain"/>
    <property type="match status" value="1"/>
</dbReference>
<evidence type="ECO:0000256" key="12">
    <source>
        <dbReference type="ARBA" id="ARBA00044252"/>
    </source>
</evidence>
<dbReference type="InterPro" id="IPR021109">
    <property type="entry name" value="Peptidase_aspartic_dom_sf"/>
</dbReference>
<evidence type="ECO:0000259" key="16">
    <source>
        <dbReference type="SMART" id="SM01011"/>
    </source>
</evidence>
<protein>
    <recommendedName>
        <fullName evidence="11">Xaa-Pro dipeptidase</fullName>
        <ecNumber evidence="10">3.4.13.9</ecNumber>
    </recommendedName>
    <alternativeName>
        <fullName evidence="14">Imidodipeptidase</fullName>
    </alternativeName>
    <alternativeName>
        <fullName evidence="12">Peptidase D</fullName>
    </alternativeName>
    <alternativeName>
        <fullName evidence="13">Proline dipeptidase</fullName>
    </alternativeName>
</protein>
<dbReference type="GO" id="GO:0070006">
    <property type="term" value="F:metalloaminopeptidase activity"/>
    <property type="evidence" value="ECO:0007669"/>
    <property type="project" value="InterPro"/>
</dbReference>
<dbReference type="Gene3D" id="3.90.230.10">
    <property type="entry name" value="Creatinase/methionine aminopeptidase superfamily"/>
    <property type="match status" value="1"/>
</dbReference>
<keyword evidence="6" id="KW-0224">Dipeptidase</keyword>
<keyword evidence="4" id="KW-0479">Metal-binding</keyword>
<evidence type="ECO:0000256" key="6">
    <source>
        <dbReference type="ARBA" id="ARBA00022997"/>
    </source>
</evidence>
<evidence type="ECO:0000256" key="14">
    <source>
        <dbReference type="ARBA" id="ARBA00044351"/>
    </source>
</evidence>
<comment type="cofactor">
    <cofactor evidence="1">
        <name>Mn(2+)</name>
        <dbReference type="ChEBI" id="CHEBI:29035"/>
    </cofactor>
</comment>